<name>A0AAV2C6Y4_9ROSI</name>
<gene>
    <name evidence="5" type="ORF">LTRI10_LOCUS239</name>
</gene>
<keyword evidence="2" id="KW-0677">Repeat</keyword>
<protein>
    <recommendedName>
        <fullName evidence="4">Gnk2-homologous domain-containing protein</fullName>
    </recommendedName>
</protein>
<dbReference type="EMBL" id="OZ034813">
    <property type="protein sequence ID" value="CAL1352255.1"/>
    <property type="molecule type" value="Genomic_DNA"/>
</dbReference>
<dbReference type="AlphaFoldDB" id="A0AAV2C6Y4"/>
<accession>A0AAV2C6Y4</accession>
<feature type="domain" description="Gnk2-homologous" evidence="4">
    <location>
        <begin position="29"/>
        <end position="140"/>
    </location>
</feature>
<dbReference type="PROSITE" id="PS51473">
    <property type="entry name" value="GNK2"/>
    <property type="match status" value="1"/>
</dbReference>
<keyword evidence="1 3" id="KW-0732">Signal</keyword>
<evidence type="ECO:0000259" key="4">
    <source>
        <dbReference type="PROSITE" id="PS51473"/>
    </source>
</evidence>
<feature type="chain" id="PRO_5043382387" description="Gnk2-homologous domain-containing protein" evidence="3">
    <location>
        <begin position="29"/>
        <end position="140"/>
    </location>
</feature>
<organism evidence="5 6">
    <name type="scientific">Linum trigynum</name>
    <dbReference type="NCBI Taxonomy" id="586398"/>
    <lineage>
        <taxon>Eukaryota</taxon>
        <taxon>Viridiplantae</taxon>
        <taxon>Streptophyta</taxon>
        <taxon>Embryophyta</taxon>
        <taxon>Tracheophyta</taxon>
        <taxon>Spermatophyta</taxon>
        <taxon>Magnoliopsida</taxon>
        <taxon>eudicotyledons</taxon>
        <taxon>Gunneridae</taxon>
        <taxon>Pentapetalae</taxon>
        <taxon>rosids</taxon>
        <taxon>fabids</taxon>
        <taxon>Malpighiales</taxon>
        <taxon>Linaceae</taxon>
        <taxon>Linum</taxon>
    </lineage>
</organism>
<dbReference type="PROSITE" id="PS51257">
    <property type="entry name" value="PROKAR_LIPOPROTEIN"/>
    <property type="match status" value="1"/>
</dbReference>
<evidence type="ECO:0000313" key="6">
    <source>
        <dbReference type="Proteomes" id="UP001497516"/>
    </source>
</evidence>
<sequence length="140" mass="14741">MGKYMSSSVMNSAVIVMLAAACFVAVSGKHGDPKFCGCGPAKDPKNFPARLRHVLDDVVKTTASQPKNVVSGDVTYTSIDPKNGRRGGAVAAGTCFRGVGLAGCSACLSNAREELERCGAFACGGLRFEGKCRFQFRQIK</sequence>
<dbReference type="InterPro" id="IPR038408">
    <property type="entry name" value="GNK2_sf"/>
</dbReference>
<dbReference type="Gene3D" id="3.30.430.20">
    <property type="entry name" value="Gnk2 domain, C-X8-C-X2-C motif"/>
    <property type="match status" value="1"/>
</dbReference>
<evidence type="ECO:0000256" key="2">
    <source>
        <dbReference type="ARBA" id="ARBA00022737"/>
    </source>
</evidence>
<evidence type="ECO:0000256" key="3">
    <source>
        <dbReference type="SAM" id="SignalP"/>
    </source>
</evidence>
<keyword evidence="6" id="KW-1185">Reference proteome</keyword>
<proteinExistence type="predicted"/>
<reference evidence="5 6" key="1">
    <citation type="submission" date="2024-04" db="EMBL/GenBank/DDBJ databases">
        <authorList>
            <person name="Fracassetti M."/>
        </authorList>
    </citation>
    <scope>NUCLEOTIDE SEQUENCE [LARGE SCALE GENOMIC DNA]</scope>
</reference>
<evidence type="ECO:0000313" key="5">
    <source>
        <dbReference type="EMBL" id="CAL1352255.1"/>
    </source>
</evidence>
<feature type="signal peptide" evidence="3">
    <location>
        <begin position="1"/>
        <end position="28"/>
    </location>
</feature>
<dbReference type="Proteomes" id="UP001497516">
    <property type="component" value="Chromosome 1"/>
</dbReference>
<dbReference type="InterPro" id="IPR002902">
    <property type="entry name" value="GNK2"/>
</dbReference>
<evidence type="ECO:0000256" key="1">
    <source>
        <dbReference type="ARBA" id="ARBA00022729"/>
    </source>
</evidence>